<proteinExistence type="predicted"/>
<dbReference type="Proteomes" id="UP000265742">
    <property type="component" value="Unassembled WGS sequence"/>
</dbReference>
<dbReference type="RefSeq" id="WP_119482798.1">
    <property type="nucleotide sequence ID" value="NZ_QXTG01000002.1"/>
</dbReference>
<accession>A0A3A1TY21</accession>
<dbReference type="OrthoDB" id="4953969at2"/>
<comment type="caution">
    <text evidence="1">The sequence shown here is derived from an EMBL/GenBank/DDBJ whole genome shotgun (WGS) entry which is preliminary data.</text>
</comment>
<organism evidence="1 2">
    <name type="scientific">Amnibacterium setariae</name>
    <dbReference type="NCBI Taxonomy" id="2306585"/>
    <lineage>
        <taxon>Bacteria</taxon>
        <taxon>Bacillati</taxon>
        <taxon>Actinomycetota</taxon>
        <taxon>Actinomycetes</taxon>
        <taxon>Micrococcales</taxon>
        <taxon>Microbacteriaceae</taxon>
        <taxon>Amnibacterium</taxon>
    </lineage>
</organism>
<dbReference type="AlphaFoldDB" id="A0A3A1TY21"/>
<dbReference type="EMBL" id="QXTG01000002">
    <property type="protein sequence ID" value="RIX28488.1"/>
    <property type="molecule type" value="Genomic_DNA"/>
</dbReference>
<reference evidence="2" key="1">
    <citation type="submission" date="2018-09" db="EMBL/GenBank/DDBJ databases">
        <authorList>
            <person name="Kim I."/>
        </authorList>
    </citation>
    <scope>NUCLEOTIDE SEQUENCE [LARGE SCALE GENOMIC DNA]</scope>
    <source>
        <strain evidence="2">DD4a</strain>
    </source>
</reference>
<evidence type="ECO:0000313" key="2">
    <source>
        <dbReference type="Proteomes" id="UP000265742"/>
    </source>
</evidence>
<gene>
    <name evidence="1" type="ORF">D1781_13770</name>
</gene>
<evidence type="ECO:0000313" key="1">
    <source>
        <dbReference type="EMBL" id="RIX28488.1"/>
    </source>
</evidence>
<evidence type="ECO:0008006" key="3">
    <source>
        <dbReference type="Google" id="ProtNLM"/>
    </source>
</evidence>
<protein>
    <recommendedName>
        <fullName evidence="3">Asp23/Gls24 family envelope stress response protein</fullName>
    </recommendedName>
</protein>
<name>A0A3A1TY21_9MICO</name>
<sequence length="197" mass="21414">MTDARPPSGPFEDLDGHTLDELVDYLDRGRTPLDPGIEASPACRIALAGLERLRLMAGGLLEEDAALERTHPDCWMTTVLDRISLEARPGRRFPVPGLPPGTEATVTEGALRGLVRAVGDSVPGLLTGRVRIEPQEPGDRMDLDIEVSMFYGFPIEDTVAEFRRRVVEILPRQAPFTVGRLDVRVADVVELPGAGAP</sequence>
<keyword evidence="2" id="KW-1185">Reference proteome</keyword>